<evidence type="ECO:0000313" key="2">
    <source>
        <dbReference type="EMBL" id="OLZ39102.1"/>
    </source>
</evidence>
<dbReference type="Proteomes" id="UP000189370">
    <property type="component" value="Unassembled WGS sequence"/>
</dbReference>
<comment type="caution">
    <text evidence="2">The sequence shown here is derived from an EMBL/GenBank/DDBJ whole genome shotgun (WGS) entry which is preliminary data.</text>
</comment>
<proteinExistence type="predicted"/>
<feature type="compositionally biased region" description="Low complexity" evidence="1">
    <location>
        <begin position="47"/>
        <end position="61"/>
    </location>
</feature>
<protein>
    <submittedName>
        <fullName evidence="2">Uncharacterized protein</fullName>
    </submittedName>
</protein>
<feature type="region of interest" description="Disordered" evidence="1">
    <location>
        <begin position="1"/>
        <end position="86"/>
    </location>
</feature>
<dbReference type="Pfam" id="PF25925">
    <property type="entry name" value="DUF7970"/>
    <property type="match status" value="1"/>
</dbReference>
<evidence type="ECO:0000313" key="3">
    <source>
        <dbReference type="Proteomes" id="UP000189370"/>
    </source>
</evidence>
<dbReference type="InterPro" id="IPR058276">
    <property type="entry name" value="DUF7970"/>
</dbReference>
<reference evidence="3" key="1">
    <citation type="submission" date="2016-04" db="EMBL/GenBank/DDBJ databases">
        <authorList>
            <person name="Chen S.-C."/>
            <person name="Lai M.-C."/>
        </authorList>
    </citation>
    <scope>NUCLEOTIDE SEQUENCE [LARGE SCALE GENOMIC DNA]</scope>
    <source>
        <strain evidence="3">AB14</strain>
    </source>
</reference>
<dbReference type="RefSeq" id="WP_076148837.1">
    <property type="nucleotide sequence ID" value="NZ_LWLN01000003.1"/>
</dbReference>
<dbReference type="AlphaFoldDB" id="A0A1S8AR17"/>
<dbReference type="STRING" id="301967.A6E15_19250"/>
<accession>A0A1S8AR17</accession>
<name>A0A1S8AR17_9EURY</name>
<keyword evidence="3" id="KW-1185">Reference proteome</keyword>
<dbReference type="OrthoDB" id="300423at2157"/>
<sequence length="149" mass="16822">MTDFDLGEPAPDADEEPDDEQDSSDEQPTDTAIEEAMSDSSTDDSDSSPSTRDQSTSTVSSDGDDSAPDPTETGPAFPYDEVKQSPLYAREETWTEFEDKLDMELTPNLREEGIRDDELREIHDIVLEVAIERLDEFPERLKEKRREMG</sequence>
<gene>
    <name evidence="2" type="ORF">A6E15_19250</name>
</gene>
<dbReference type="EMBL" id="LWLN01000003">
    <property type="protein sequence ID" value="OLZ39102.1"/>
    <property type="molecule type" value="Genomic_DNA"/>
</dbReference>
<feature type="compositionally biased region" description="Acidic residues" evidence="1">
    <location>
        <begin position="11"/>
        <end position="46"/>
    </location>
</feature>
<evidence type="ECO:0000256" key="1">
    <source>
        <dbReference type="SAM" id="MobiDB-lite"/>
    </source>
</evidence>
<organism evidence="2 3">
    <name type="scientific">Natrinema saccharevitans</name>
    <dbReference type="NCBI Taxonomy" id="301967"/>
    <lineage>
        <taxon>Archaea</taxon>
        <taxon>Methanobacteriati</taxon>
        <taxon>Methanobacteriota</taxon>
        <taxon>Stenosarchaea group</taxon>
        <taxon>Halobacteria</taxon>
        <taxon>Halobacteriales</taxon>
        <taxon>Natrialbaceae</taxon>
        <taxon>Natrinema</taxon>
    </lineage>
</organism>